<dbReference type="OrthoDB" id="9808260at2"/>
<dbReference type="AlphaFoldDB" id="A0A6N6RLQ2"/>
<dbReference type="RefSeq" id="WP_151666088.1">
    <property type="nucleotide sequence ID" value="NZ_WBVO01000001.1"/>
</dbReference>
<protein>
    <submittedName>
        <fullName evidence="2">Capsule assembly Wzi family protein</fullName>
    </submittedName>
</protein>
<evidence type="ECO:0000313" key="2">
    <source>
        <dbReference type="EMBL" id="KAB2814509.1"/>
    </source>
</evidence>
<proteinExistence type="predicted"/>
<dbReference type="EMBL" id="WBVO01000001">
    <property type="protein sequence ID" value="KAB2814509.1"/>
    <property type="molecule type" value="Genomic_DNA"/>
</dbReference>
<comment type="caution">
    <text evidence="2">The sequence shown here is derived from an EMBL/GenBank/DDBJ whole genome shotgun (WGS) entry which is preliminary data.</text>
</comment>
<name>A0A6N6RLQ2_9FLAO</name>
<dbReference type="Proteomes" id="UP000468650">
    <property type="component" value="Unassembled WGS sequence"/>
</dbReference>
<accession>A0A6N6RLQ2</accession>
<feature type="chain" id="PRO_5026917686" evidence="1">
    <location>
        <begin position="21"/>
        <end position="575"/>
    </location>
</feature>
<sequence length="575" mass="65628">MKRWFLFVIVGSMSTISLHAQSEDSTFIATSESTVRNSTGNIVEKLDQTTVTQGKLSQFMTLDDRTLSFSRDHASHTSIWPQYSVVEEREVVNGAKLSPWSNEPLFDEYPTAWWKRKLFYEHLIFMSGDDWWISADPVLNLDAGVQSGIADGTISSNQRGARLAGGIGQQFRFETMLIESQVFLPEYLDSYVSARGVMIGQGIAKPFKTDGWDHRWASGNIAYTPNKHFTFMLGQGKFFYGEGYRSLLLSDNALNYPYFRIETTFGPFKYINLWTQMYDTRDVVNLNPGNRRKWISSHYLSWDVTEKLNLSFYEAIVYGSDTTNGGLDVSYFNPIIFYRPIEDQIDSRLGNALLGMNASYKFDGGHTVYGQFVLDEFNLSALRENNGSWLNKFGYQLGYRFDHNITTHDRLSILAEWNEVRPFTYTHRNVLTNYAHFSQPIAHPLGSDFSEIVLRGAWYHKRWTTQLHFSYAIKGLAILENGVYYGEGADLWVGYDSRSSDDGFGPRNDPSTTILNARATMAYTINPAWQMDAFVTLGFRSGLVYPYIEQGQLSGSNTWISGGIRTTIFRTYSDI</sequence>
<evidence type="ECO:0000313" key="3">
    <source>
        <dbReference type="Proteomes" id="UP000468650"/>
    </source>
</evidence>
<keyword evidence="3" id="KW-1185">Reference proteome</keyword>
<feature type="signal peptide" evidence="1">
    <location>
        <begin position="1"/>
        <end position="20"/>
    </location>
</feature>
<dbReference type="InterPro" id="IPR038636">
    <property type="entry name" value="Wzi_sf"/>
</dbReference>
<organism evidence="2 3">
    <name type="scientific">Phaeocystidibacter luteus</name>
    <dbReference type="NCBI Taxonomy" id="911197"/>
    <lineage>
        <taxon>Bacteria</taxon>
        <taxon>Pseudomonadati</taxon>
        <taxon>Bacteroidota</taxon>
        <taxon>Flavobacteriia</taxon>
        <taxon>Flavobacteriales</taxon>
        <taxon>Phaeocystidibacteraceae</taxon>
        <taxon>Phaeocystidibacter</taxon>
    </lineage>
</organism>
<evidence type="ECO:0000256" key="1">
    <source>
        <dbReference type="SAM" id="SignalP"/>
    </source>
</evidence>
<dbReference type="Gene3D" id="2.40.160.130">
    <property type="entry name" value="Capsule assembly protein Wzi"/>
    <property type="match status" value="1"/>
</dbReference>
<reference evidence="2 3" key="1">
    <citation type="submission" date="2019-09" db="EMBL/GenBank/DDBJ databases">
        <title>Genomes of family Cryomorphaceae.</title>
        <authorList>
            <person name="Bowman J.P."/>
        </authorList>
    </citation>
    <scope>NUCLEOTIDE SEQUENCE [LARGE SCALE GENOMIC DNA]</scope>
    <source>
        <strain evidence="2 3">LMG 25704</strain>
    </source>
</reference>
<keyword evidence="1" id="KW-0732">Signal</keyword>
<gene>
    <name evidence="2" type="ORF">F8C67_01865</name>
</gene>